<protein>
    <submittedName>
        <fullName evidence="1">Signal peptide protein</fullName>
    </submittedName>
</protein>
<accession>A0A2W1LDQ2</accession>
<dbReference type="EMBL" id="QKRB01000036">
    <property type="protein sequence ID" value="PZD96779.1"/>
    <property type="molecule type" value="Genomic_DNA"/>
</dbReference>
<evidence type="ECO:0000313" key="1">
    <source>
        <dbReference type="EMBL" id="PZD96779.1"/>
    </source>
</evidence>
<reference evidence="1 2" key="1">
    <citation type="submission" date="2018-06" db="EMBL/GenBank/DDBJ databases">
        <title>Paenibacillus imtechensis sp. nov.</title>
        <authorList>
            <person name="Pinnaka A.K."/>
            <person name="Singh H."/>
            <person name="Kaur M."/>
        </authorList>
    </citation>
    <scope>NUCLEOTIDE SEQUENCE [LARGE SCALE GENOMIC DNA]</scope>
    <source>
        <strain evidence="1 2">SMB1</strain>
    </source>
</reference>
<proteinExistence type="predicted"/>
<keyword evidence="2" id="KW-1185">Reference proteome</keyword>
<dbReference type="AlphaFoldDB" id="A0A2W1LDQ2"/>
<sequence>MLDITMLLLIAVLTLAMLGLALWSESVIQEGSERR</sequence>
<evidence type="ECO:0000313" key="2">
    <source>
        <dbReference type="Proteomes" id="UP000249522"/>
    </source>
</evidence>
<comment type="caution">
    <text evidence="1">The sequence shown here is derived from an EMBL/GenBank/DDBJ whole genome shotgun (WGS) entry which is preliminary data.</text>
</comment>
<name>A0A2W1LDQ2_9BACL</name>
<gene>
    <name evidence="1" type="ORF">DNH61_06170</name>
</gene>
<organism evidence="1 2">
    <name type="scientific">Paenibacillus sambharensis</name>
    <dbReference type="NCBI Taxonomy" id="1803190"/>
    <lineage>
        <taxon>Bacteria</taxon>
        <taxon>Bacillati</taxon>
        <taxon>Bacillota</taxon>
        <taxon>Bacilli</taxon>
        <taxon>Bacillales</taxon>
        <taxon>Paenibacillaceae</taxon>
        <taxon>Paenibacillus</taxon>
    </lineage>
</organism>
<dbReference type="Proteomes" id="UP000249522">
    <property type="component" value="Unassembled WGS sequence"/>
</dbReference>